<reference evidence="3 4" key="1">
    <citation type="submission" date="2019-11" db="EMBL/GenBank/DDBJ databases">
        <authorList>
            <person name="He Y."/>
        </authorList>
    </citation>
    <scope>NUCLEOTIDE SEQUENCE [LARGE SCALE GENOMIC DNA]</scope>
    <source>
        <strain evidence="3 4">SCSIO 58843</strain>
    </source>
</reference>
<dbReference type="Pfam" id="PF01370">
    <property type="entry name" value="Epimerase"/>
    <property type="match status" value="1"/>
</dbReference>
<dbReference type="PANTHER" id="PTHR43245">
    <property type="entry name" value="BIFUNCTIONAL POLYMYXIN RESISTANCE PROTEIN ARNA"/>
    <property type="match status" value="1"/>
</dbReference>
<dbReference type="Gene3D" id="3.40.50.720">
    <property type="entry name" value="NAD(P)-binding Rossmann-like Domain"/>
    <property type="match status" value="1"/>
</dbReference>
<protein>
    <submittedName>
        <fullName evidence="3">NAD-dependent epimerase/dehydratase family protein</fullName>
    </submittedName>
</protein>
<dbReference type="InterPro" id="IPR036291">
    <property type="entry name" value="NAD(P)-bd_dom_sf"/>
</dbReference>
<dbReference type="InterPro" id="IPR001509">
    <property type="entry name" value="Epimerase_deHydtase"/>
</dbReference>
<dbReference type="KEGG" id="atq:GH723_12330"/>
<dbReference type="Proteomes" id="UP000334019">
    <property type="component" value="Chromosome"/>
</dbReference>
<keyword evidence="4" id="KW-1185">Reference proteome</keyword>
<dbReference type="EMBL" id="CP045851">
    <property type="protein sequence ID" value="QGG95822.1"/>
    <property type="molecule type" value="Genomic_DNA"/>
</dbReference>
<gene>
    <name evidence="3" type="ORF">GH723_12330</name>
</gene>
<dbReference type="PANTHER" id="PTHR43245:SF13">
    <property type="entry name" value="UDP-D-APIOSE_UDP-D-XYLOSE SYNTHASE 2"/>
    <property type="match status" value="1"/>
</dbReference>
<proteinExistence type="predicted"/>
<dbReference type="SUPFAM" id="SSF51735">
    <property type="entry name" value="NAD(P)-binding Rossmann-fold domains"/>
    <property type="match status" value="1"/>
</dbReference>
<feature type="region of interest" description="Disordered" evidence="1">
    <location>
        <begin position="240"/>
        <end position="259"/>
    </location>
</feature>
<evidence type="ECO:0000313" key="3">
    <source>
        <dbReference type="EMBL" id="QGG95822.1"/>
    </source>
</evidence>
<evidence type="ECO:0000259" key="2">
    <source>
        <dbReference type="Pfam" id="PF01370"/>
    </source>
</evidence>
<organism evidence="3 4">
    <name type="scientific">Actinomarinicola tropica</name>
    <dbReference type="NCBI Taxonomy" id="2789776"/>
    <lineage>
        <taxon>Bacteria</taxon>
        <taxon>Bacillati</taxon>
        <taxon>Actinomycetota</taxon>
        <taxon>Acidimicrobiia</taxon>
        <taxon>Acidimicrobiales</taxon>
        <taxon>Iamiaceae</taxon>
        <taxon>Actinomarinicola</taxon>
    </lineage>
</organism>
<dbReference type="InterPro" id="IPR050177">
    <property type="entry name" value="Lipid_A_modif_metabolic_enz"/>
</dbReference>
<dbReference type="AlphaFoldDB" id="A0A5Q2RLM1"/>
<sequence length="295" mass="30957">MRALVTGGAGFIGSTLVDRLLAEGHEVDVVDDLSTGSLANLADARAARTGRLHIHQLDVRDPSLGDLVARVAPTVVFHLATRDGATVVEDAEVTVVGGVRLVEAARAAGAQKVVVASTAAIYRPPEPSELPIRESHPQQPVDPHGVAATSLVAYLTAYRELHELEFTALALSHVYGPRARSGPVAAEIAGDDVAVPSSTDLVFVDDAVDAFVRAATRGSGLVVNVGSGRETTTAELRDAVASATGRAPRRRRPRPRVGQPDRLALDIGRARIHLGWSPWTSLEEGVRLTVAAQGA</sequence>
<evidence type="ECO:0000256" key="1">
    <source>
        <dbReference type="SAM" id="MobiDB-lite"/>
    </source>
</evidence>
<accession>A0A5Q2RLM1</accession>
<name>A0A5Q2RLM1_9ACTN</name>
<feature type="domain" description="NAD-dependent epimerase/dehydratase" evidence="2">
    <location>
        <begin position="3"/>
        <end position="226"/>
    </location>
</feature>
<dbReference type="RefSeq" id="WP_153759928.1">
    <property type="nucleotide sequence ID" value="NZ_CP045851.1"/>
</dbReference>
<evidence type="ECO:0000313" key="4">
    <source>
        <dbReference type="Proteomes" id="UP000334019"/>
    </source>
</evidence>